<keyword evidence="1" id="KW-0812">Transmembrane</keyword>
<keyword evidence="1" id="KW-1133">Transmembrane helix</keyword>
<dbReference type="AlphaFoldDB" id="L1I584"/>
<dbReference type="GeneID" id="17287737"/>
<gene>
    <name evidence="2" type="ORF">GUITHDRAFT_149549</name>
</gene>
<proteinExistence type="predicted"/>
<feature type="transmembrane region" description="Helical" evidence="1">
    <location>
        <begin position="72"/>
        <end position="95"/>
    </location>
</feature>
<organism evidence="2">
    <name type="scientific">Guillardia theta (strain CCMP2712)</name>
    <name type="common">Cryptophyte</name>
    <dbReference type="NCBI Taxonomy" id="905079"/>
    <lineage>
        <taxon>Eukaryota</taxon>
        <taxon>Cryptophyceae</taxon>
        <taxon>Pyrenomonadales</taxon>
        <taxon>Geminigeraceae</taxon>
        <taxon>Guillardia</taxon>
    </lineage>
</organism>
<dbReference type="HOGENOM" id="CLU_1536524_0_0_1"/>
<evidence type="ECO:0000313" key="2">
    <source>
        <dbReference type="EMBL" id="EKX31015.1"/>
    </source>
</evidence>
<accession>L1I584</accession>
<dbReference type="EMBL" id="JH993396">
    <property type="protein sequence ID" value="EKX31015.1"/>
    <property type="molecule type" value="Genomic_DNA"/>
</dbReference>
<protein>
    <submittedName>
        <fullName evidence="2">Uncharacterized protein</fullName>
    </submittedName>
</protein>
<name>L1I584_GUITC</name>
<sequence>MESKGAVSERTPLLGGASIVSVTAPDIINRAAESPAPGISLRESVERGKASGLVNDGYREEEEPVCCGQEQLAYSILARLPAIHTYAFLAFFLYFGHTSRRRGRRQAVEGALRRAWQAKFWDPTVIPEDWHMYFRCSMADQGKVEVTRLMILVGTEAVEGKNYVDTVKECYDQSVR</sequence>
<feature type="non-terminal residue" evidence="2">
    <location>
        <position position="1"/>
    </location>
</feature>
<dbReference type="PaxDb" id="55529-EKX31015"/>
<evidence type="ECO:0000256" key="1">
    <source>
        <dbReference type="SAM" id="Phobius"/>
    </source>
</evidence>
<reference evidence="2" key="1">
    <citation type="journal article" date="2012" name="Nature">
        <title>Algal genomes reveal evolutionary mosaicism and the fate of nucleomorphs.</title>
        <authorList>
            <consortium name="DOE Joint Genome Institute"/>
            <person name="Curtis B.A."/>
            <person name="Tanifuji G."/>
            <person name="Burki F."/>
            <person name="Gruber A."/>
            <person name="Irimia M."/>
            <person name="Maruyama S."/>
            <person name="Arias M.C."/>
            <person name="Ball S.G."/>
            <person name="Gile G.H."/>
            <person name="Hirakawa Y."/>
            <person name="Hopkins J.F."/>
            <person name="Kuo A."/>
            <person name="Rensing S.A."/>
            <person name="Schmutz J."/>
            <person name="Symeonidi A."/>
            <person name="Elias M."/>
            <person name="Eveleigh R.J."/>
            <person name="Herman E.K."/>
            <person name="Klute M.J."/>
            <person name="Nakayama T."/>
            <person name="Obornik M."/>
            <person name="Reyes-Prieto A."/>
            <person name="Armbrust E.V."/>
            <person name="Aves S.J."/>
            <person name="Beiko R.G."/>
            <person name="Coutinho P."/>
            <person name="Dacks J.B."/>
            <person name="Durnford D.G."/>
            <person name="Fast N.M."/>
            <person name="Green B.R."/>
            <person name="Grisdale C.J."/>
            <person name="Hempel F."/>
            <person name="Henrissat B."/>
            <person name="Hoppner M.P."/>
            <person name="Ishida K."/>
            <person name="Kim E."/>
            <person name="Koreny L."/>
            <person name="Kroth P.G."/>
            <person name="Liu Y."/>
            <person name="Malik S.B."/>
            <person name="Maier U.G."/>
            <person name="McRose D."/>
            <person name="Mock T."/>
            <person name="Neilson J.A."/>
            <person name="Onodera N.T."/>
            <person name="Poole A.M."/>
            <person name="Pritham E.J."/>
            <person name="Richards T.A."/>
            <person name="Rocap G."/>
            <person name="Roy S.W."/>
            <person name="Sarai C."/>
            <person name="Schaack S."/>
            <person name="Shirato S."/>
            <person name="Slamovits C.H."/>
            <person name="Spencer D.F."/>
            <person name="Suzuki S."/>
            <person name="Worden A.Z."/>
            <person name="Zauner S."/>
            <person name="Barry K."/>
            <person name="Bell C."/>
            <person name="Bharti A.K."/>
            <person name="Crow J.A."/>
            <person name="Grimwood J."/>
            <person name="Kramer R."/>
            <person name="Lindquist E."/>
            <person name="Lucas S."/>
            <person name="Salamov A."/>
            <person name="McFadden G.I."/>
            <person name="Lane C.E."/>
            <person name="Keeling P.J."/>
            <person name="Gray M.W."/>
            <person name="Grigoriev I.V."/>
            <person name="Archibald J.M."/>
        </authorList>
    </citation>
    <scope>NUCLEOTIDE SEQUENCE</scope>
    <source>
        <strain evidence="2">CCMP2712</strain>
    </source>
</reference>
<keyword evidence="1" id="KW-0472">Membrane</keyword>
<dbReference type="RefSeq" id="XP_005817995.1">
    <property type="nucleotide sequence ID" value="XM_005817938.1"/>
</dbReference>
<dbReference type="KEGG" id="gtt:GUITHDRAFT_149549"/>